<proteinExistence type="predicted"/>
<reference evidence="4" key="1">
    <citation type="submission" date="2016-10" db="EMBL/GenBank/DDBJ databases">
        <authorList>
            <person name="Varghese N."/>
            <person name="Submissions S."/>
        </authorList>
    </citation>
    <scope>NUCLEOTIDE SEQUENCE [LARGE SCALE GENOMIC DNA]</scope>
    <source>
        <strain evidence="4">DSM 241</strain>
    </source>
</reference>
<protein>
    <submittedName>
        <fullName evidence="3">Transcriptional regulator PpsR</fullName>
    </submittedName>
</protein>
<dbReference type="Pfam" id="PF13188">
    <property type="entry name" value="PAS_8"/>
    <property type="match status" value="2"/>
</dbReference>
<feature type="coiled-coil region" evidence="1">
    <location>
        <begin position="130"/>
        <end position="157"/>
    </location>
</feature>
<organism evidence="3 4">
    <name type="scientific">Ectothiorhodospira marina</name>
    <dbReference type="NCBI Taxonomy" id="1396821"/>
    <lineage>
        <taxon>Bacteria</taxon>
        <taxon>Pseudomonadati</taxon>
        <taxon>Pseudomonadota</taxon>
        <taxon>Gammaproteobacteria</taxon>
        <taxon>Chromatiales</taxon>
        <taxon>Ectothiorhodospiraceae</taxon>
        <taxon>Ectothiorhodospira</taxon>
    </lineage>
</organism>
<evidence type="ECO:0000313" key="4">
    <source>
        <dbReference type="Proteomes" id="UP000199256"/>
    </source>
</evidence>
<dbReference type="Gene3D" id="1.10.10.60">
    <property type="entry name" value="Homeodomain-like"/>
    <property type="match status" value="1"/>
</dbReference>
<evidence type="ECO:0000256" key="1">
    <source>
        <dbReference type="SAM" id="Coils"/>
    </source>
</evidence>
<dbReference type="GO" id="GO:0043565">
    <property type="term" value="F:sequence-specific DNA binding"/>
    <property type="evidence" value="ECO:0007669"/>
    <property type="project" value="InterPro"/>
</dbReference>
<dbReference type="AlphaFoldDB" id="A0A1H7GIJ1"/>
<dbReference type="SUPFAM" id="SSF46689">
    <property type="entry name" value="Homeodomain-like"/>
    <property type="match status" value="1"/>
</dbReference>
<dbReference type="EMBL" id="FOAA01000001">
    <property type="protein sequence ID" value="SEK35665.1"/>
    <property type="molecule type" value="Genomic_DNA"/>
</dbReference>
<dbReference type="NCBIfam" id="TIGR00229">
    <property type="entry name" value="sensory_box"/>
    <property type="match status" value="1"/>
</dbReference>
<dbReference type="PROSITE" id="PS50112">
    <property type="entry name" value="PAS"/>
    <property type="match status" value="2"/>
</dbReference>
<dbReference type="Gene3D" id="3.30.450.20">
    <property type="entry name" value="PAS domain"/>
    <property type="match status" value="3"/>
</dbReference>
<dbReference type="CDD" id="cd00130">
    <property type="entry name" value="PAS"/>
    <property type="match status" value="1"/>
</dbReference>
<dbReference type="Proteomes" id="UP000199256">
    <property type="component" value="Unassembled WGS sequence"/>
</dbReference>
<dbReference type="InterPro" id="IPR035965">
    <property type="entry name" value="PAS-like_dom_sf"/>
</dbReference>
<dbReference type="Gene3D" id="1.20.5.430">
    <property type="match status" value="1"/>
</dbReference>
<gene>
    <name evidence="3" type="ORF">SAMN05444515_101495</name>
</gene>
<name>A0A1H7GIJ1_9GAMM</name>
<keyword evidence="4" id="KW-1185">Reference proteome</keyword>
<dbReference type="InterPro" id="IPR009057">
    <property type="entry name" value="Homeodomain-like_sf"/>
</dbReference>
<dbReference type="NCBIfam" id="TIGR02040">
    <property type="entry name" value="PpsR-CrtJ"/>
    <property type="match status" value="1"/>
</dbReference>
<dbReference type="Pfam" id="PF02954">
    <property type="entry name" value="HTH_8"/>
    <property type="match status" value="1"/>
</dbReference>
<dbReference type="InterPro" id="IPR000014">
    <property type="entry name" value="PAS"/>
</dbReference>
<feature type="domain" description="PAS" evidence="2">
    <location>
        <begin position="154"/>
        <end position="225"/>
    </location>
</feature>
<dbReference type="InterPro" id="IPR011785">
    <property type="entry name" value="Tscrpt_reg_PpsR-CrtJ"/>
</dbReference>
<keyword evidence="1" id="KW-0175">Coiled coil</keyword>
<dbReference type="InterPro" id="IPR002197">
    <property type="entry name" value="HTH_Fis"/>
</dbReference>
<evidence type="ECO:0000259" key="2">
    <source>
        <dbReference type="PROSITE" id="PS50112"/>
    </source>
</evidence>
<sequence>MELVKPFKAPKQVLGDLEPDEVASLVATAADVSLVLDETGVIRDLALGSDDLTMEGYGQWVGKPWVDTVTVESRGKIEALLRDASSPSNVRWRQVNHPSSRGHDVPVMYSAIQVGEGGRVVAMGRDLRGVAALQRRLVEAQQSMEREYARLRHAETRYRLLFQVSSEAVLIMDAATHKVVEANPAAGELLGDASHKMVGRVFPEGFDLENTQVVQDMLATVRATGRAEDISVCSLGGEQAFMISASLFRQDNASHFLVRLRCPRAEALASVGPQSASRVLSMVERAPDGFVVTDMSGRILSANPAFLEMAQLPTEEQARGESLGRWLGRPGVDLGVLIGNLREHGAVRLFATALRGEYGSASEVEISAVAVLGLEEPCLGFTIRNVGSRLARETRVSRDGPRSVEQLTELVGRVPLKDLVRESTDMIERLCIEAALELTNDNRASAAEMLGLSRQSFYVKLRRYGLGHLAQENEEKL</sequence>
<feature type="domain" description="PAS" evidence="2">
    <location>
        <begin position="275"/>
        <end position="316"/>
    </location>
</feature>
<evidence type="ECO:0000313" key="3">
    <source>
        <dbReference type="EMBL" id="SEK35665.1"/>
    </source>
</evidence>
<dbReference type="STRING" id="1396821.SAMN05444515_101495"/>
<accession>A0A1H7GIJ1</accession>
<dbReference type="PRINTS" id="PR01590">
    <property type="entry name" value="HTHFIS"/>
</dbReference>
<dbReference type="SMART" id="SM00091">
    <property type="entry name" value="PAS"/>
    <property type="match status" value="3"/>
</dbReference>
<dbReference type="SUPFAM" id="SSF55785">
    <property type="entry name" value="PYP-like sensor domain (PAS domain)"/>
    <property type="match status" value="2"/>
</dbReference>